<dbReference type="RefSeq" id="WP_231487138.1">
    <property type="nucleotide sequence ID" value="NZ_BAAAZO010000003.1"/>
</dbReference>
<accession>A0ABP6ZEY9</accession>
<proteinExistence type="predicted"/>
<keyword evidence="1" id="KW-1133">Transmembrane helix</keyword>
<dbReference type="Proteomes" id="UP001501074">
    <property type="component" value="Unassembled WGS sequence"/>
</dbReference>
<evidence type="ECO:0008006" key="4">
    <source>
        <dbReference type="Google" id="ProtNLM"/>
    </source>
</evidence>
<keyword evidence="1" id="KW-0472">Membrane</keyword>
<evidence type="ECO:0000313" key="2">
    <source>
        <dbReference type="EMBL" id="GAA3604239.1"/>
    </source>
</evidence>
<dbReference type="InterPro" id="IPR029058">
    <property type="entry name" value="AB_hydrolase_fold"/>
</dbReference>
<dbReference type="SUPFAM" id="SSF53474">
    <property type="entry name" value="alpha/beta-Hydrolases"/>
    <property type="match status" value="1"/>
</dbReference>
<reference evidence="3" key="1">
    <citation type="journal article" date="2019" name="Int. J. Syst. Evol. Microbiol.">
        <title>The Global Catalogue of Microorganisms (GCM) 10K type strain sequencing project: providing services to taxonomists for standard genome sequencing and annotation.</title>
        <authorList>
            <consortium name="The Broad Institute Genomics Platform"/>
            <consortium name="The Broad Institute Genome Sequencing Center for Infectious Disease"/>
            <person name="Wu L."/>
            <person name="Ma J."/>
        </authorList>
    </citation>
    <scope>NUCLEOTIDE SEQUENCE [LARGE SCALE GENOMIC DNA]</scope>
    <source>
        <strain evidence="3">JCM 16902</strain>
    </source>
</reference>
<evidence type="ECO:0000256" key="1">
    <source>
        <dbReference type="SAM" id="Phobius"/>
    </source>
</evidence>
<comment type="caution">
    <text evidence="2">The sequence shown here is derived from an EMBL/GenBank/DDBJ whole genome shotgun (WGS) entry which is preliminary data.</text>
</comment>
<keyword evidence="3" id="KW-1185">Reference proteome</keyword>
<sequence length="476" mass="51403">MTTNHLPPGENPLGRLSRFDGSTFHTVPEGSVDAPFVHVFVHGWQPGFQRQERLHALTDVLHALPAWDPRLTDATGRTLISYYQALLDALVSRGPDHCVLWYSWLDESATDTDLLLAFRSRQATQINGRRLALALQQASGRPDARLQLIGHSHGSAVAVHAAVSLGRSPEQVTLLDAPESAMTRIGGAADLIDAVLPRLAPGRDGDAPFVDSYTSVFGRPYHRKPGLSAVVDVALTPGRPPMRDPRRAINWAHLYAVEWYALSVLEPDRGVGYGWSPLTGADLSALSSSYFSALPRRPLDLRSRRDLPQTPGARRMAALPIQHTPVVGADLYLSSQAPDAALIINSVPGDFLVEFDLETEDDDNVQIQIAVDAVPAFVAQTRFPVPGAGRYVMLADGRPGEHLLTATMTGGASAVSITGVSVVNWRGADGGFSFQRTAWAIFSAGAVTGGLATAITLITASWTVRRVLARMTRRTR</sequence>
<dbReference type="Gene3D" id="3.40.50.1820">
    <property type="entry name" value="alpha/beta hydrolase"/>
    <property type="match status" value="1"/>
</dbReference>
<keyword evidence="1" id="KW-0812">Transmembrane</keyword>
<protein>
    <recommendedName>
        <fullName evidence="4">Alpha/beta hydrolase family protein</fullName>
    </recommendedName>
</protein>
<dbReference type="EMBL" id="BAAAZO010000003">
    <property type="protein sequence ID" value="GAA3604239.1"/>
    <property type="molecule type" value="Genomic_DNA"/>
</dbReference>
<organism evidence="2 3">
    <name type="scientific">Kineosporia mesophila</name>
    <dbReference type="NCBI Taxonomy" id="566012"/>
    <lineage>
        <taxon>Bacteria</taxon>
        <taxon>Bacillati</taxon>
        <taxon>Actinomycetota</taxon>
        <taxon>Actinomycetes</taxon>
        <taxon>Kineosporiales</taxon>
        <taxon>Kineosporiaceae</taxon>
        <taxon>Kineosporia</taxon>
    </lineage>
</organism>
<feature type="transmembrane region" description="Helical" evidence="1">
    <location>
        <begin position="439"/>
        <end position="464"/>
    </location>
</feature>
<name>A0ABP6ZEY9_9ACTN</name>
<gene>
    <name evidence="2" type="ORF">GCM10022223_19860</name>
</gene>
<evidence type="ECO:0000313" key="3">
    <source>
        <dbReference type="Proteomes" id="UP001501074"/>
    </source>
</evidence>